<accession>A0AAJ0A1W4</accession>
<comment type="caution">
    <text evidence="2">The sequence shown here is derived from an EMBL/GenBank/DDBJ whole genome shotgun (WGS) entry which is preliminary data.</text>
</comment>
<dbReference type="GeneID" id="85481337"/>
<sequence length="151" mass="17334">MHPPTLRSTERIPSIKASYASEPTEANLDAEVERGNDRGTFLFFSDLHFKNSFTLLSKPLAVVLRTERSSRYDITATTSNLSPKICSIRLHDLTSGWLRQSSEVYRDTAEGHNVSLQRREWDHGLFLRLGRDSGHRQGTSSRDRWTRESEK</sequence>
<evidence type="ECO:0000256" key="1">
    <source>
        <dbReference type="SAM" id="MobiDB-lite"/>
    </source>
</evidence>
<organism evidence="2 3">
    <name type="scientific">Colletotrichum phormii</name>
    <dbReference type="NCBI Taxonomy" id="359342"/>
    <lineage>
        <taxon>Eukaryota</taxon>
        <taxon>Fungi</taxon>
        <taxon>Dikarya</taxon>
        <taxon>Ascomycota</taxon>
        <taxon>Pezizomycotina</taxon>
        <taxon>Sordariomycetes</taxon>
        <taxon>Hypocreomycetidae</taxon>
        <taxon>Glomerellales</taxon>
        <taxon>Glomerellaceae</taxon>
        <taxon>Colletotrichum</taxon>
        <taxon>Colletotrichum acutatum species complex</taxon>
    </lineage>
</organism>
<dbReference type="RefSeq" id="XP_060450935.1">
    <property type="nucleotide sequence ID" value="XM_060596475.1"/>
</dbReference>
<evidence type="ECO:0000313" key="3">
    <source>
        <dbReference type="Proteomes" id="UP001243989"/>
    </source>
</evidence>
<feature type="region of interest" description="Disordered" evidence="1">
    <location>
        <begin position="132"/>
        <end position="151"/>
    </location>
</feature>
<protein>
    <submittedName>
        <fullName evidence="2">Uncharacterized protein</fullName>
    </submittedName>
</protein>
<reference evidence="2" key="1">
    <citation type="submission" date="2021-06" db="EMBL/GenBank/DDBJ databases">
        <title>Comparative genomics, transcriptomics and evolutionary studies reveal genomic signatures of adaptation to plant cell wall in hemibiotrophic fungi.</title>
        <authorList>
            <consortium name="DOE Joint Genome Institute"/>
            <person name="Baroncelli R."/>
            <person name="Diaz J.F."/>
            <person name="Benocci T."/>
            <person name="Peng M."/>
            <person name="Battaglia E."/>
            <person name="Haridas S."/>
            <person name="Andreopoulos W."/>
            <person name="Labutti K."/>
            <person name="Pangilinan J."/>
            <person name="Floch G.L."/>
            <person name="Makela M.R."/>
            <person name="Henrissat B."/>
            <person name="Grigoriev I.V."/>
            <person name="Crouch J.A."/>
            <person name="De Vries R.P."/>
            <person name="Sukno S.A."/>
            <person name="Thon M.R."/>
        </authorList>
    </citation>
    <scope>NUCLEOTIDE SEQUENCE</scope>
    <source>
        <strain evidence="2">CBS 102054</strain>
    </source>
</reference>
<dbReference type="EMBL" id="JAHMHQ010000002">
    <property type="protein sequence ID" value="KAK1654891.1"/>
    <property type="molecule type" value="Genomic_DNA"/>
</dbReference>
<dbReference type="AlphaFoldDB" id="A0AAJ0A1W4"/>
<gene>
    <name evidence="2" type="ORF">BDP81DRAFT_90433</name>
</gene>
<evidence type="ECO:0000313" key="2">
    <source>
        <dbReference type="EMBL" id="KAK1654891.1"/>
    </source>
</evidence>
<name>A0AAJ0A1W4_9PEZI</name>
<proteinExistence type="predicted"/>
<dbReference type="Proteomes" id="UP001243989">
    <property type="component" value="Unassembled WGS sequence"/>
</dbReference>
<keyword evidence="3" id="KW-1185">Reference proteome</keyword>